<dbReference type="PANTHER" id="PTHR23271:SF1">
    <property type="entry name" value="U3 SMALL NUCLEOLAR RNA-ASSOCIATED PROTEIN 6 HOMOLOG"/>
    <property type="match status" value="1"/>
</dbReference>
<feature type="domain" description="U3 small nucleolar RNA-associated protein 6 N-terminal" evidence="6">
    <location>
        <begin position="12"/>
        <end position="83"/>
    </location>
</feature>
<evidence type="ECO:0000256" key="5">
    <source>
        <dbReference type="ARBA" id="ARBA00023242"/>
    </source>
</evidence>
<dbReference type="Gene3D" id="1.25.40.10">
    <property type="entry name" value="Tetratricopeptide repeat domain"/>
    <property type="match status" value="1"/>
</dbReference>
<dbReference type="Pfam" id="PF08640">
    <property type="entry name" value="U3_assoc_6"/>
    <property type="match status" value="1"/>
</dbReference>
<reference evidence="7" key="1">
    <citation type="submission" date="2022-11" db="EMBL/GenBank/DDBJ databases">
        <authorList>
            <person name="Petersen C."/>
        </authorList>
    </citation>
    <scope>NUCLEOTIDE SEQUENCE</scope>
    <source>
        <strain evidence="7">IBT 21917</strain>
    </source>
</reference>
<evidence type="ECO:0000256" key="1">
    <source>
        <dbReference type="ARBA" id="ARBA00004604"/>
    </source>
</evidence>
<dbReference type="GO" id="GO:0000462">
    <property type="term" value="P:maturation of SSU-rRNA from tricistronic rRNA transcript (SSU-rRNA, 5.8S rRNA, LSU-rRNA)"/>
    <property type="evidence" value="ECO:0007669"/>
    <property type="project" value="InterPro"/>
</dbReference>
<dbReference type="GO" id="GO:0034388">
    <property type="term" value="C:Pwp2p-containing subcomplex of 90S preribosome"/>
    <property type="evidence" value="ECO:0007669"/>
    <property type="project" value="TreeGrafter"/>
</dbReference>
<keyword evidence="5" id="KW-0539">Nucleus</keyword>
<dbReference type="OrthoDB" id="28112at2759"/>
<dbReference type="InterPro" id="IPR055347">
    <property type="entry name" value="UTP6_N"/>
</dbReference>
<dbReference type="InterPro" id="IPR013949">
    <property type="entry name" value="Utp6"/>
</dbReference>
<keyword evidence="3" id="KW-0698">rRNA processing</keyword>
<gene>
    <name evidence="7" type="ORF">N7492_008806</name>
</gene>
<protein>
    <submittedName>
        <fullName evidence="7">rRNA processing protein Utp6</fullName>
    </submittedName>
</protein>
<dbReference type="SMART" id="SM00386">
    <property type="entry name" value="HAT"/>
    <property type="match status" value="3"/>
</dbReference>
<comment type="similarity">
    <text evidence="2">Belongs to the UTP6 family.</text>
</comment>
<sequence length="396" mass="45019">MSAATDKARFFLEQSVPELKEYERKNLFSQDEIKSIVKKRSDFEHKLNARGTKPVDFVRYVEYEMNLESLRKKRVKRMGIRSAGHSGQRRIFFILDRATRKFHGDTNLWIQYIEYARKQKAHKKLSIIFTDALRFHPTNAELWIYAAKAVLDDHADMSQARSYMQRGLRFCKSTRALWIQYAKLELIYIAKLVARQRILGLGETSQQARPAEEAGPDDLDADMLTLPQITAEDINPTGDDDEEADQAVQNLNNTPALSGAIPLAIFDAAMKNFNGDDLFGLEFYNMATEFQEVPCVSKILDHVVETMQTHKPTSFRTRICFIKLPTAGVSVTSPEFPRALGSSLGRLKESQPLSSDLAQEVVNWLQPLTEQEDLDPALKTVLVSTTRNAQRVTQSA</sequence>
<evidence type="ECO:0000256" key="4">
    <source>
        <dbReference type="ARBA" id="ARBA00022737"/>
    </source>
</evidence>
<accession>A0A9W9HSU7</accession>
<dbReference type="PANTHER" id="PTHR23271">
    <property type="entry name" value="HEPATOCELLULAR CARCINOMA-ASSOCIATED ANTIGEN 66"/>
    <property type="match status" value="1"/>
</dbReference>
<dbReference type="EMBL" id="JAPQKO010000006">
    <property type="protein sequence ID" value="KAJ5156003.1"/>
    <property type="molecule type" value="Genomic_DNA"/>
</dbReference>
<evidence type="ECO:0000256" key="3">
    <source>
        <dbReference type="ARBA" id="ARBA00022552"/>
    </source>
</evidence>
<evidence type="ECO:0000313" key="8">
    <source>
        <dbReference type="Proteomes" id="UP001146351"/>
    </source>
</evidence>
<dbReference type="GO" id="GO:0030515">
    <property type="term" value="F:snoRNA binding"/>
    <property type="evidence" value="ECO:0007669"/>
    <property type="project" value="InterPro"/>
</dbReference>
<dbReference type="Proteomes" id="UP001146351">
    <property type="component" value="Unassembled WGS sequence"/>
</dbReference>
<keyword evidence="4" id="KW-0677">Repeat</keyword>
<keyword evidence="8" id="KW-1185">Reference proteome</keyword>
<dbReference type="InterPro" id="IPR003107">
    <property type="entry name" value="HAT"/>
</dbReference>
<comment type="caution">
    <text evidence="7">The sequence shown here is derived from an EMBL/GenBank/DDBJ whole genome shotgun (WGS) entry which is preliminary data.</text>
</comment>
<evidence type="ECO:0000256" key="2">
    <source>
        <dbReference type="ARBA" id="ARBA00010734"/>
    </source>
</evidence>
<evidence type="ECO:0000313" key="7">
    <source>
        <dbReference type="EMBL" id="KAJ5156003.1"/>
    </source>
</evidence>
<reference evidence="7" key="2">
    <citation type="journal article" date="2023" name="IMA Fungus">
        <title>Comparative genomic study of the Penicillium genus elucidates a diverse pangenome and 15 lateral gene transfer events.</title>
        <authorList>
            <person name="Petersen C."/>
            <person name="Sorensen T."/>
            <person name="Nielsen M.R."/>
            <person name="Sondergaard T.E."/>
            <person name="Sorensen J.L."/>
            <person name="Fitzpatrick D.A."/>
            <person name="Frisvad J.C."/>
            <person name="Nielsen K.L."/>
        </authorList>
    </citation>
    <scope>NUCLEOTIDE SEQUENCE</scope>
    <source>
        <strain evidence="7">IBT 21917</strain>
    </source>
</reference>
<comment type="subcellular location">
    <subcellularLocation>
        <location evidence="1">Nucleus</location>
        <location evidence="1">Nucleolus</location>
    </subcellularLocation>
</comment>
<evidence type="ECO:0000259" key="6">
    <source>
        <dbReference type="Pfam" id="PF08640"/>
    </source>
</evidence>
<dbReference type="GO" id="GO:0032040">
    <property type="term" value="C:small-subunit processome"/>
    <property type="evidence" value="ECO:0007669"/>
    <property type="project" value="TreeGrafter"/>
</dbReference>
<dbReference type="AlphaFoldDB" id="A0A9W9HSU7"/>
<dbReference type="SUPFAM" id="SSF48452">
    <property type="entry name" value="TPR-like"/>
    <property type="match status" value="1"/>
</dbReference>
<name>A0A9W9HSU7_9EURO</name>
<organism evidence="7 8">
    <name type="scientific">Penicillium capsulatum</name>
    <dbReference type="NCBI Taxonomy" id="69766"/>
    <lineage>
        <taxon>Eukaryota</taxon>
        <taxon>Fungi</taxon>
        <taxon>Dikarya</taxon>
        <taxon>Ascomycota</taxon>
        <taxon>Pezizomycotina</taxon>
        <taxon>Eurotiomycetes</taxon>
        <taxon>Eurotiomycetidae</taxon>
        <taxon>Eurotiales</taxon>
        <taxon>Aspergillaceae</taxon>
        <taxon>Penicillium</taxon>
    </lineage>
</organism>
<proteinExistence type="inferred from homology"/>
<dbReference type="InterPro" id="IPR011990">
    <property type="entry name" value="TPR-like_helical_dom_sf"/>
</dbReference>